<dbReference type="OrthoDB" id="4217677at2759"/>
<dbReference type="EMBL" id="CP055898">
    <property type="protein sequence ID" value="QKX54775.1"/>
    <property type="molecule type" value="Genomic_DNA"/>
</dbReference>
<dbReference type="RefSeq" id="XP_035340954.1">
    <property type="nucleotide sequence ID" value="XM_035485061.1"/>
</dbReference>
<organism evidence="1 2">
    <name type="scientific">Talaromyces rugulosus</name>
    <name type="common">Penicillium rugulosum</name>
    <dbReference type="NCBI Taxonomy" id="121627"/>
    <lineage>
        <taxon>Eukaryota</taxon>
        <taxon>Fungi</taxon>
        <taxon>Dikarya</taxon>
        <taxon>Ascomycota</taxon>
        <taxon>Pezizomycotina</taxon>
        <taxon>Eurotiomycetes</taxon>
        <taxon>Eurotiomycetidae</taxon>
        <taxon>Eurotiales</taxon>
        <taxon>Trichocomaceae</taxon>
        <taxon>Talaromyces</taxon>
        <taxon>Talaromyces sect. Islandici</taxon>
    </lineage>
</organism>
<proteinExistence type="predicted"/>
<evidence type="ECO:0000313" key="2">
    <source>
        <dbReference type="Proteomes" id="UP000509510"/>
    </source>
</evidence>
<evidence type="ECO:0000313" key="1">
    <source>
        <dbReference type="EMBL" id="QKX54775.1"/>
    </source>
</evidence>
<gene>
    <name evidence="1" type="ORF">TRUGW13939_01864</name>
</gene>
<accession>A0A7H8QMK7</accession>
<dbReference type="AlphaFoldDB" id="A0A7H8QMK7"/>
<dbReference type="Proteomes" id="UP000509510">
    <property type="component" value="Chromosome I"/>
</dbReference>
<keyword evidence="2" id="KW-1185">Reference proteome</keyword>
<reference evidence="2" key="1">
    <citation type="submission" date="2020-06" db="EMBL/GenBank/DDBJ databases">
        <title>A chromosome-scale genome assembly of Talaromyces rugulosus W13939.</title>
        <authorList>
            <person name="Wang B."/>
            <person name="Guo L."/>
            <person name="Ye K."/>
            <person name="Wang L."/>
        </authorList>
    </citation>
    <scope>NUCLEOTIDE SEQUENCE [LARGE SCALE GENOMIC DNA]</scope>
    <source>
        <strain evidence="2">W13939</strain>
    </source>
</reference>
<dbReference type="GeneID" id="55989374"/>
<protein>
    <submittedName>
        <fullName evidence="1">Uncharacterized protein</fullName>
    </submittedName>
</protein>
<name>A0A7H8QMK7_TALRU</name>
<sequence>METEKHSALAQPIPIILCGKSLENGAMVAQFLKSEFEVIHFVSSFEQAKAEFAELIAGRAPKLSISENIGTQNYSKLPLAIVFGRAYDPDDVTELNRIFRGTGSAPLAWIAGNRDVRPPAQLGPGYAEKAAENTKRAFERWKDSGSISEDIVYY</sequence>
<dbReference type="KEGG" id="trg:TRUGW13939_01864"/>